<sequence>MVTWERGSDVSGKPDTESTAAASEVIGVARSQEFGKLNCHVYGSQIYEKQKANYKRSGNYKDPLVYFSWGFD</sequence>
<evidence type="ECO:0000313" key="2">
    <source>
        <dbReference type="Proteomes" id="UP001066276"/>
    </source>
</evidence>
<reference evidence="1" key="1">
    <citation type="journal article" date="2022" name="bioRxiv">
        <title>Sequencing and chromosome-scale assembly of the giantPleurodeles waltlgenome.</title>
        <authorList>
            <person name="Brown T."/>
            <person name="Elewa A."/>
            <person name="Iarovenko S."/>
            <person name="Subramanian E."/>
            <person name="Araus A.J."/>
            <person name="Petzold A."/>
            <person name="Susuki M."/>
            <person name="Suzuki K.-i.T."/>
            <person name="Hayashi T."/>
            <person name="Toyoda A."/>
            <person name="Oliveira C."/>
            <person name="Osipova E."/>
            <person name="Leigh N.D."/>
            <person name="Simon A."/>
            <person name="Yun M.H."/>
        </authorList>
    </citation>
    <scope>NUCLEOTIDE SEQUENCE</scope>
    <source>
        <strain evidence="1">20211129_DDA</strain>
        <tissue evidence="1">Liver</tissue>
    </source>
</reference>
<name>A0AAV7Q043_PLEWA</name>
<dbReference type="EMBL" id="JANPWB010000011">
    <property type="protein sequence ID" value="KAJ1132610.1"/>
    <property type="molecule type" value="Genomic_DNA"/>
</dbReference>
<comment type="caution">
    <text evidence="1">The sequence shown here is derived from an EMBL/GenBank/DDBJ whole genome shotgun (WGS) entry which is preliminary data.</text>
</comment>
<accession>A0AAV7Q043</accession>
<dbReference type="AlphaFoldDB" id="A0AAV7Q043"/>
<keyword evidence="2" id="KW-1185">Reference proteome</keyword>
<dbReference type="Proteomes" id="UP001066276">
    <property type="component" value="Chromosome 7"/>
</dbReference>
<gene>
    <name evidence="1" type="ORF">NDU88_010917</name>
</gene>
<evidence type="ECO:0000313" key="1">
    <source>
        <dbReference type="EMBL" id="KAJ1132610.1"/>
    </source>
</evidence>
<organism evidence="1 2">
    <name type="scientific">Pleurodeles waltl</name>
    <name type="common">Iberian ribbed newt</name>
    <dbReference type="NCBI Taxonomy" id="8319"/>
    <lineage>
        <taxon>Eukaryota</taxon>
        <taxon>Metazoa</taxon>
        <taxon>Chordata</taxon>
        <taxon>Craniata</taxon>
        <taxon>Vertebrata</taxon>
        <taxon>Euteleostomi</taxon>
        <taxon>Amphibia</taxon>
        <taxon>Batrachia</taxon>
        <taxon>Caudata</taxon>
        <taxon>Salamandroidea</taxon>
        <taxon>Salamandridae</taxon>
        <taxon>Pleurodelinae</taxon>
        <taxon>Pleurodeles</taxon>
    </lineage>
</organism>
<proteinExistence type="predicted"/>
<protein>
    <submittedName>
        <fullName evidence="1">Uncharacterized protein</fullName>
    </submittedName>
</protein>